<dbReference type="AlphaFoldDB" id="A0A4Z2GDQ1"/>
<sequence length="391" mass="43711">MSSIGVYFPHYQTSSGEVTPCLRVGAILILRPRHHPCAHRSVTSAPTEDSGRRFVFFVSREAVERQQVDSIQPRLQLTNAVGQGLIQSAGKHTDTQALEHDLDATNLRWNALNKRVAERVAQLQEALLHCGKFQDALEPLVSWLSDTEELVANQKPPSAEYRVVKAQIQEQKRLLDDRRPTVDMIHAEGERIAATADTPDRDKIQSQLQSLGERWRDLLGKAGGRQRQLEELQVLALQFHEALEPLGEWLGATERRLGSAEPMGTQTAKITQQIAKHKAVQEDVSSRQAEVERLESLSQSLTPLSCAADRDWLGERVGALRSGHTELTDWCSRRAGMLEQALANAQLFGEEEVEVLNWLAEVAQRLGQVSVNSYQHQLLAEQHKHAVAARP</sequence>
<dbReference type="GO" id="GO:0016020">
    <property type="term" value="C:membrane"/>
    <property type="evidence" value="ECO:0007669"/>
    <property type="project" value="TreeGrafter"/>
</dbReference>
<dbReference type="GO" id="GO:0005882">
    <property type="term" value="C:intermediate filament"/>
    <property type="evidence" value="ECO:0007669"/>
    <property type="project" value="TreeGrafter"/>
</dbReference>
<dbReference type="GO" id="GO:0005874">
    <property type="term" value="C:microtubule"/>
    <property type="evidence" value="ECO:0007669"/>
    <property type="project" value="TreeGrafter"/>
</dbReference>
<dbReference type="GO" id="GO:0005198">
    <property type="term" value="F:structural molecule activity"/>
    <property type="evidence" value="ECO:0007669"/>
    <property type="project" value="TreeGrafter"/>
</dbReference>
<dbReference type="SMART" id="SM00150">
    <property type="entry name" value="SPEC"/>
    <property type="match status" value="2"/>
</dbReference>
<organism evidence="1 2">
    <name type="scientific">Liparis tanakae</name>
    <name type="common">Tanaka's snailfish</name>
    <dbReference type="NCBI Taxonomy" id="230148"/>
    <lineage>
        <taxon>Eukaryota</taxon>
        <taxon>Metazoa</taxon>
        <taxon>Chordata</taxon>
        <taxon>Craniata</taxon>
        <taxon>Vertebrata</taxon>
        <taxon>Euteleostomi</taxon>
        <taxon>Actinopterygii</taxon>
        <taxon>Neopterygii</taxon>
        <taxon>Teleostei</taxon>
        <taxon>Neoteleostei</taxon>
        <taxon>Acanthomorphata</taxon>
        <taxon>Eupercaria</taxon>
        <taxon>Perciformes</taxon>
        <taxon>Cottioidei</taxon>
        <taxon>Cottales</taxon>
        <taxon>Liparidae</taxon>
        <taxon>Liparis</taxon>
    </lineage>
</organism>
<dbReference type="InterPro" id="IPR043197">
    <property type="entry name" value="Plakin"/>
</dbReference>
<gene>
    <name evidence="1" type="primary">Macf1_7</name>
    <name evidence="1" type="ORF">EYF80_039014</name>
</gene>
<proteinExistence type="predicted"/>
<accession>A0A4Z2GDQ1</accession>
<dbReference type="GO" id="GO:0032886">
    <property type="term" value="P:regulation of microtubule-based process"/>
    <property type="evidence" value="ECO:0007669"/>
    <property type="project" value="TreeGrafter"/>
</dbReference>
<dbReference type="PANTHER" id="PTHR23169">
    <property type="entry name" value="ENVOPLAKIN"/>
    <property type="match status" value="1"/>
</dbReference>
<dbReference type="GO" id="GO:0015629">
    <property type="term" value="C:actin cytoskeleton"/>
    <property type="evidence" value="ECO:0007669"/>
    <property type="project" value="TreeGrafter"/>
</dbReference>
<dbReference type="OrthoDB" id="10016565at2759"/>
<name>A0A4Z2GDQ1_9TELE</name>
<keyword evidence="2" id="KW-1185">Reference proteome</keyword>
<dbReference type="SUPFAM" id="SSF46966">
    <property type="entry name" value="Spectrin repeat"/>
    <property type="match status" value="2"/>
</dbReference>
<dbReference type="PANTHER" id="PTHR23169:SF25">
    <property type="entry name" value="MICROTUBULE-ACTIN CROSS-LINKING FACTOR 1, ISOFORMS 1_2_3_4_5"/>
    <property type="match status" value="1"/>
</dbReference>
<dbReference type="GO" id="GO:0045104">
    <property type="term" value="P:intermediate filament cytoskeleton organization"/>
    <property type="evidence" value="ECO:0007669"/>
    <property type="project" value="InterPro"/>
</dbReference>
<evidence type="ECO:0000313" key="1">
    <source>
        <dbReference type="EMBL" id="TNN50802.1"/>
    </source>
</evidence>
<dbReference type="GO" id="GO:0045296">
    <property type="term" value="F:cadherin binding"/>
    <property type="evidence" value="ECO:0007669"/>
    <property type="project" value="TreeGrafter"/>
</dbReference>
<evidence type="ECO:0000313" key="2">
    <source>
        <dbReference type="Proteomes" id="UP000314294"/>
    </source>
</evidence>
<protein>
    <submittedName>
        <fullName evidence="1">Microtubule-actin cross-linking factor 1</fullName>
    </submittedName>
</protein>
<dbReference type="Proteomes" id="UP000314294">
    <property type="component" value="Unassembled WGS sequence"/>
</dbReference>
<dbReference type="InterPro" id="IPR002017">
    <property type="entry name" value="Spectrin_repeat"/>
</dbReference>
<dbReference type="FunFam" id="1.20.58.60:FF:000008">
    <property type="entry name" value="microtubule-actin cross-linking factor 1"/>
    <property type="match status" value="1"/>
</dbReference>
<dbReference type="GO" id="GO:0051893">
    <property type="term" value="P:regulation of focal adhesion assembly"/>
    <property type="evidence" value="ECO:0007669"/>
    <property type="project" value="TreeGrafter"/>
</dbReference>
<dbReference type="Pfam" id="PF00435">
    <property type="entry name" value="Spectrin"/>
    <property type="match status" value="3"/>
</dbReference>
<reference evidence="1 2" key="1">
    <citation type="submission" date="2019-03" db="EMBL/GenBank/DDBJ databases">
        <title>First draft genome of Liparis tanakae, snailfish: a comprehensive survey of snailfish specific genes.</title>
        <authorList>
            <person name="Kim W."/>
            <person name="Song I."/>
            <person name="Jeong J.-H."/>
            <person name="Kim D."/>
            <person name="Kim S."/>
            <person name="Ryu S."/>
            <person name="Song J.Y."/>
            <person name="Lee S.K."/>
        </authorList>
    </citation>
    <scope>NUCLEOTIDE SEQUENCE [LARGE SCALE GENOMIC DNA]</scope>
    <source>
        <tissue evidence="1">Muscle</tissue>
    </source>
</reference>
<dbReference type="GO" id="GO:0042060">
    <property type="term" value="P:wound healing"/>
    <property type="evidence" value="ECO:0007669"/>
    <property type="project" value="TreeGrafter"/>
</dbReference>
<comment type="caution">
    <text evidence="1">The sequence shown here is derived from an EMBL/GenBank/DDBJ whole genome shotgun (WGS) entry which is preliminary data.</text>
</comment>
<dbReference type="Gene3D" id="1.20.58.60">
    <property type="match status" value="3"/>
</dbReference>
<dbReference type="EMBL" id="SRLO01000605">
    <property type="protein sequence ID" value="TNN50802.1"/>
    <property type="molecule type" value="Genomic_DNA"/>
</dbReference>
<dbReference type="InterPro" id="IPR018159">
    <property type="entry name" value="Spectrin/alpha-actinin"/>
</dbReference>
<dbReference type="GO" id="GO:0005737">
    <property type="term" value="C:cytoplasm"/>
    <property type="evidence" value="ECO:0007669"/>
    <property type="project" value="TreeGrafter"/>
</dbReference>
<dbReference type="CDD" id="cd00176">
    <property type="entry name" value="SPEC"/>
    <property type="match status" value="1"/>
</dbReference>